<evidence type="ECO:0000256" key="1">
    <source>
        <dbReference type="SAM" id="Phobius"/>
    </source>
</evidence>
<dbReference type="Pfam" id="PF11580">
    <property type="entry name" value="DUF3239"/>
    <property type="match status" value="1"/>
</dbReference>
<dbReference type="STRING" id="1705.CA21670_08985"/>
<dbReference type="Gene3D" id="2.40.410.10">
    <property type="entry name" value="putative membrane protein from Corynebacterium diphtheriae superfamily"/>
    <property type="match status" value="1"/>
</dbReference>
<feature type="transmembrane region" description="Helical" evidence="1">
    <location>
        <begin position="54"/>
        <end position="75"/>
    </location>
</feature>
<dbReference type="EMBL" id="LSTQ01000020">
    <property type="protein sequence ID" value="OAH27455.1"/>
    <property type="molecule type" value="Genomic_DNA"/>
</dbReference>
<proteinExistence type="predicted"/>
<accession>A0A177IHB5</accession>
<feature type="transmembrane region" description="Helical" evidence="1">
    <location>
        <begin position="28"/>
        <end position="48"/>
    </location>
</feature>
<sequence>MKIFKFEVDETFAKKHNELLRDSGRLRLSGLIMGLLLVLAGIATYMFIETEWRITVGLGLGLFGIMCAIVGVLAARKVGTAQELYNHYPLAPAVVVEVNERDMVLMALVNTNVDPNLPPRWAAALRTVTSIPGVTTRTVGTKVPVAAVSGQVNSNEREHWQQISPMPIAWGTPDQEVVNIARKSIPQEEWQILERARKRLTDVKATKFDLLVL</sequence>
<reference evidence="3" key="1">
    <citation type="submission" date="2016-02" db="EMBL/GenBank/DDBJ databases">
        <authorList>
            <person name="Kaur G."/>
            <person name="Nair G.R."/>
            <person name="Mayilraj S."/>
        </authorList>
    </citation>
    <scope>NUCLEOTIDE SEQUENCE [LARGE SCALE GENOMIC DNA]</scope>
    <source>
        <strain evidence="3">GA-15</strain>
    </source>
</reference>
<keyword evidence="1" id="KW-1133">Transmembrane helix</keyword>
<evidence type="ECO:0008006" key="4">
    <source>
        <dbReference type="Google" id="ProtNLM"/>
    </source>
</evidence>
<keyword evidence="1" id="KW-0812">Transmembrane</keyword>
<gene>
    <name evidence="2" type="ORF">AYJ05_12590</name>
</gene>
<keyword evidence="3" id="KW-1185">Reference proteome</keyword>
<dbReference type="InterPro" id="IPR021632">
    <property type="entry name" value="DUF3239"/>
</dbReference>
<protein>
    <recommendedName>
        <fullName evidence="4">DUF3239 domain-containing protein</fullName>
    </recommendedName>
</protein>
<comment type="caution">
    <text evidence="2">The sequence shown here is derived from an EMBL/GenBank/DDBJ whole genome shotgun (WGS) entry which is preliminary data.</text>
</comment>
<name>A0A177IHB5_9CORY</name>
<evidence type="ECO:0000313" key="2">
    <source>
        <dbReference type="EMBL" id="OAH27455.1"/>
    </source>
</evidence>
<organism evidence="2 3">
    <name type="scientific">Corynebacterium stationis</name>
    <dbReference type="NCBI Taxonomy" id="1705"/>
    <lineage>
        <taxon>Bacteria</taxon>
        <taxon>Bacillati</taxon>
        <taxon>Actinomycetota</taxon>
        <taxon>Actinomycetes</taxon>
        <taxon>Mycobacteriales</taxon>
        <taxon>Corynebacteriaceae</taxon>
        <taxon>Corynebacterium</taxon>
    </lineage>
</organism>
<dbReference type="InterPro" id="IPR023124">
    <property type="entry name" value="DUF3239_dom_sf"/>
</dbReference>
<dbReference type="AlphaFoldDB" id="A0A177IHB5"/>
<dbReference type="Proteomes" id="UP000076947">
    <property type="component" value="Unassembled WGS sequence"/>
</dbReference>
<dbReference type="OrthoDB" id="4548219at2"/>
<keyword evidence="1" id="KW-0472">Membrane</keyword>
<dbReference type="RefSeq" id="WP_066839681.1">
    <property type="nucleotide sequence ID" value="NZ_CP132192.1"/>
</dbReference>
<evidence type="ECO:0000313" key="3">
    <source>
        <dbReference type="Proteomes" id="UP000076947"/>
    </source>
</evidence>